<protein>
    <submittedName>
        <fullName evidence="1 3">Uncharacterized protein</fullName>
    </submittedName>
</protein>
<organism evidence="2 3">
    <name type="scientific">Toxocara canis</name>
    <name type="common">Canine roundworm</name>
    <dbReference type="NCBI Taxonomy" id="6265"/>
    <lineage>
        <taxon>Eukaryota</taxon>
        <taxon>Metazoa</taxon>
        <taxon>Ecdysozoa</taxon>
        <taxon>Nematoda</taxon>
        <taxon>Chromadorea</taxon>
        <taxon>Rhabditida</taxon>
        <taxon>Spirurina</taxon>
        <taxon>Ascaridomorpha</taxon>
        <taxon>Ascaridoidea</taxon>
        <taxon>Toxocaridae</taxon>
        <taxon>Toxocara</taxon>
    </lineage>
</organism>
<keyword evidence="2" id="KW-1185">Reference proteome</keyword>
<reference evidence="3" key="1">
    <citation type="submission" date="2016-06" db="UniProtKB">
        <authorList>
            <consortium name="WormBaseParasite"/>
        </authorList>
    </citation>
    <scope>IDENTIFICATION</scope>
</reference>
<reference evidence="1 2" key="2">
    <citation type="submission" date="2018-11" db="EMBL/GenBank/DDBJ databases">
        <authorList>
            <consortium name="Pathogen Informatics"/>
        </authorList>
    </citation>
    <scope>NUCLEOTIDE SEQUENCE [LARGE SCALE GENOMIC DNA]</scope>
</reference>
<proteinExistence type="predicted"/>
<accession>A0A183UUX1</accession>
<sequence>MPPDLTAILLRLRQPPIASIRGLENVFLQEHIDDIDRDITRFLWLEDPTMTISPTN</sequence>
<dbReference type="WBParaSite" id="TCNE_0001229101-mRNA-1">
    <property type="protein sequence ID" value="TCNE_0001229101-mRNA-1"/>
    <property type="gene ID" value="TCNE_0001229101"/>
</dbReference>
<name>A0A183UUX1_TOXCA</name>
<dbReference type="Proteomes" id="UP000050794">
    <property type="component" value="Unassembled WGS sequence"/>
</dbReference>
<evidence type="ECO:0000313" key="3">
    <source>
        <dbReference type="WBParaSite" id="TCNE_0001229101-mRNA-1"/>
    </source>
</evidence>
<dbReference type="EMBL" id="UYWY01021193">
    <property type="protein sequence ID" value="VDM43612.1"/>
    <property type="molecule type" value="Genomic_DNA"/>
</dbReference>
<evidence type="ECO:0000313" key="1">
    <source>
        <dbReference type="EMBL" id="VDM43612.1"/>
    </source>
</evidence>
<evidence type="ECO:0000313" key="2">
    <source>
        <dbReference type="Proteomes" id="UP000050794"/>
    </source>
</evidence>
<dbReference type="AlphaFoldDB" id="A0A183UUX1"/>
<gene>
    <name evidence="1" type="ORF">TCNE_LOCUS12291</name>
</gene>